<dbReference type="Gene3D" id="3.30.70.100">
    <property type="match status" value="1"/>
</dbReference>
<dbReference type="PRINTS" id="PR00944">
    <property type="entry name" value="CUEXPORT"/>
</dbReference>
<dbReference type="RefSeq" id="WP_389216729.1">
    <property type="nucleotide sequence ID" value="NZ_JBIACJ010000002.1"/>
</dbReference>
<dbReference type="PROSITE" id="PS01047">
    <property type="entry name" value="HMA_1"/>
    <property type="match status" value="1"/>
</dbReference>
<sequence length="68" mass="7174">METITLKVGGMSCGHCVKAVEGTVGELKGVDKVTVDLEGGNVQVQFDSTSVSVKEIKEAIDDQGYDVE</sequence>
<dbReference type="NCBIfam" id="NF033795">
    <property type="entry name" value="chaper_CopZ_Bs"/>
    <property type="match status" value="1"/>
</dbReference>
<evidence type="ECO:0000256" key="5">
    <source>
        <dbReference type="ARBA" id="ARBA00023008"/>
    </source>
</evidence>
<keyword evidence="4" id="KW-0479">Metal-binding</keyword>
<dbReference type="EMBL" id="JBIACJ010000002">
    <property type="protein sequence ID" value="MFE8695873.1"/>
    <property type="molecule type" value="Genomic_DNA"/>
</dbReference>
<proteinExistence type="predicted"/>
<evidence type="ECO:0000256" key="1">
    <source>
        <dbReference type="ARBA" id="ARBA00004496"/>
    </source>
</evidence>
<keyword evidence="9" id="KW-1185">Reference proteome</keyword>
<accession>A0ABW6JYT7</accession>
<reference evidence="8 9" key="1">
    <citation type="submission" date="2024-08" db="EMBL/GenBank/DDBJ databases">
        <title>Two novel Cytobacillus novel species.</title>
        <authorList>
            <person name="Liu G."/>
        </authorList>
    </citation>
    <scope>NUCLEOTIDE SEQUENCE [LARGE SCALE GENOMIC DNA]</scope>
    <source>
        <strain evidence="8 9">FJAT-53684</strain>
    </source>
</reference>
<dbReference type="PANTHER" id="PTHR46594">
    <property type="entry name" value="P-TYPE CATION-TRANSPORTING ATPASE"/>
    <property type="match status" value="1"/>
</dbReference>
<keyword evidence="3" id="KW-0963">Cytoplasm</keyword>
<keyword evidence="6" id="KW-0143">Chaperone</keyword>
<dbReference type="InterPro" id="IPR006121">
    <property type="entry name" value="HMA_dom"/>
</dbReference>
<protein>
    <recommendedName>
        <fullName evidence="2">Copper chaperone CopZ</fullName>
    </recommendedName>
</protein>
<dbReference type="SUPFAM" id="SSF55008">
    <property type="entry name" value="HMA, heavy metal-associated domain"/>
    <property type="match status" value="1"/>
</dbReference>
<dbReference type="PANTHER" id="PTHR46594:SF4">
    <property type="entry name" value="P-TYPE CATION-TRANSPORTING ATPASE"/>
    <property type="match status" value="1"/>
</dbReference>
<evidence type="ECO:0000256" key="3">
    <source>
        <dbReference type="ARBA" id="ARBA00022490"/>
    </source>
</evidence>
<organism evidence="8 9">
    <name type="scientific">Cytobacillus mangrovibacter</name>
    <dbReference type="NCBI Taxonomy" id="3299024"/>
    <lineage>
        <taxon>Bacteria</taxon>
        <taxon>Bacillati</taxon>
        <taxon>Bacillota</taxon>
        <taxon>Bacilli</taxon>
        <taxon>Bacillales</taxon>
        <taxon>Bacillaceae</taxon>
        <taxon>Cytobacillus</taxon>
    </lineage>
</organism>
<evidence type="ECO:0000259" key="7">
    <source>
        <dbReference type="PROSITE" id="PS50846"/>
    </source>
</evidence>
<dbReference type="Pfam" id="PF00403">
    <property type="entry name" value="HMA"/>
    <property type="match status" value="1"/>
</dbReference>
<dbReference type="PROSITE" id="PS50846">
    <property type="entry name" value="HMA_2"/>
    <property type="match status" value="1"/>
</dbReference>
<dbReference type="NCBIfam" id="TIGR00003">
    <property type="entry name" value="copper ion binding protein"/>
    <property type="match status" value="1"/>
</dbReference>
<keyword evidence="5" id="KW-0186">Copper</keyword>
<evidence type="ECO:0000256" key="4">
    <source>
        <dbReference type="ARBA" id="ARBA00022723"/>
    </source>
</evidence>
<feature type="domain" description="HMA" evidence="7">
    <location>
        <begin position="2"/>
        <end position="68"/>
    </location>
</feature>
<dbReference type="InterPro" id="IPR049740">
    <property type="entry name" value="CopZ"/>
</dbReference>
<dbReference type="InterPro" id="IPR000428">
    <property type="entry name" value="Cu-bd"/>
</dbReference>
<dbReference type="InterPro" id="IPR006122">
    <property type="entry name" value="HMA_Cu_ion-bd"/>
</dbReference>
<evidence type="ECO:0000313" key="8">
    <source>
        <dbReference type="EMBL" id="MFE8695873.1"/>
    </source>
</evidence>
<comment type="caution">
    <text evidence="8">The sequence shown here is derived from an EMBL/GenBank/DDBJ whole genome shotgun (WGS) entry which is preliminary data.</text>
</comment>
<evidence type="ECO:0000313" key="9">
    <source>
        <dbReference type="Proteomes" id="UP001601058"/>
    </source>
</evidence>
<comment type="subcellular location">
    <subcellularLocation>
        <location evidence="1">Cytoplasm</location>
    </subcellularLocation>
</comment>
<dbReference type="CDD" id="cd00371">
    <property type="entry name" value="HMA"/>
    <property type="match status" value="1"/>
</dbReference>
<gene>
    <name evidence="8" type="primary">copZ</name>
    <name evidence="8" type="ORF">ACFYKT_05775</name>
</gene>
<dbReference type="Proteomes" id="UP001601058">
    <property type="component" value="Unassembled WGS sequence"/>
</dbReference>
<dbReference type="InterPro" id="IPR017969">
    <property type="entry name" value="Heavy-metal-associated_CS"/>
</dbReference>
<dbReference type="InterPro" id="IPR036163">
    <property type="entry name" value="HMA_dom_sf"/>
</dbReference>
<evidence type="ECO:0000256" key="2">
    <source>
        <dbReference type="ARBA" id="ARBA00015313"/>
    </source>
</evidence>
<name>A0ABW6JYT7_9BACI</name>
<evidence type="ECO:0000256" key="6">
    <source>
        <dbReference type="ARBA" id="ARBA00023186"/>
    </source>
</evidence>